<evidence type="ECO:0000313" key="3">
    <source>
        <dbReference type="Proteomes" id="UP000185557"/>
    </source>
</evidence>
<dbReference type="Pfam" id="PF02325">
    <property type="entry name" value="CCB3_YggT"/>
    <property type="match status" value="1"/>
</dbReference>
<reference evidence="2 3" key="1">
    <citation type="submission" date="2016-11" db="EMBL/GenBank/DDBJ databases">
        <title>Draft Genome Sequences of Nine Cyanobacterial Strains from Diverse Habitats.</title>
        <authorList>
            <person name="Zhu T."/>
            <person name="Hou S."/>
            <person name="Lu X."/>
            <person name="Hess W.R."/>
        </authorList>
    </citation>
    <scope>NUCLEOTIDE SEQUENCE [LARGE SCALE GENOMIC DNA]</scope>
    <source>
        <strain evidence="2 3">NIES-30</strain>
    </source>
</reference>
<evidence type="ECO:0000256" key="1">
    <source>
        <dbReference type="SAM" id="Phobius"/>
    </source>
</evidence>
<dbReference type="EMBL" id="MRCG01000007">
    <property type="protein sequence ID" value="OKH48125.1"/>
    <property type="molecule type" value="Genomic_DNA"/>
</dbReference>
<name>A0A1U7J5X8_9CYAN</name>
<feature type="transmembrane region" description="Helical" evidence="1">
    <location>
        <begin position="44"/>
        <end position="66"/>
    </location>
</feature>
<evidence type="ECO:0008006" key="4">
    <source>
        <dbReference type="Google" id="ProtNLM"/>
    </source>
</evidence>
<dbReference type="Proteomes" id="UP000185557">
    <property type="component" value="Unassembled WGS sequence"/>
</dbReference>
<dbReference type="InterPro" id="IPR003425">
    <property type="entry name" value="CCB3/YggT"/>
</dbReference>
<keyword evidence="1" id="KW-1133">Transmembrane helix</keyword>
<dbReference type="RefSeq" id="WP_073608579.1">
    <property type="nucleotide sequence ID" value="NZ_MRCG01000007.1"/>
</dbReference>
<keyword evidence="1" id="KW-0812">Transmembrane</keyword>
<dbReference type="AlphaFoldDB" id="A0A1U7J5X8"/>
<evidence type="ECO:0000313" key="2">
    <source>
        <dbReference type="EMBL" id="OKH48125.1"/>
    </source>
</evidence>
<gene>
    <name evidence="2" type="ORF">NIES30_11560</name>
</gene>
<sequence>MSQRPNGHDEFERSRELIHNQEVYRLRQEHDRLRAAQRRARLAWVRNSIVLLVGALEVLLALRLFLRLTSANPNNPFAQTIYALSEPFMRPFSTLFISPTSADATQIFDLNNLIAMAIYALLGGLAIALVNYLQGPGFQSR</sequence>
<comment type="caution">
    <text evidence="2">The sequence shown here is derived from an EMBL/GenBank/DDBJ whole genome shotgun (WGS) entry which is preliminary data.</text>
</comment>
<dbReference type="OrthoDB" id="468399at2"/>
<keyword evidence="1" id="KW-0472">Membrane</keyword>
<protein>
    <recommendedName>
        <fullName evidence="4">YggT family protein</fullName>
    </recommendedName>
</protein>
<accession>A0A1U7J5X8</accession>
<organism evidence="2 3">
    <name type="scientific">Phormidium tenue NIES-30</name>
    <dbReference type="NCBI Taxonomy" id="549789"/>
    <lineage>
        <taxon>Bacteria</taxon>
        <taxon>Bacillati</taxon>
        <taxon>Cyanobacteriota</taxon>
        <taxon>Cyanophyceae</taxon>
        <taxon>Oscillatoriophycideae</taxon>
        <taxon>Oscillatoriales</taxon>
        <taxon>Oscillatoriaceae</taxon>
        <taxon>Phormidium</taxon>
    </lineage>
</organism>
<keyword evidence="3" id="KW-1185">Reference proteome</keyword>
<dbReference type="GO" id="GO:0016020">
    <property type="term" value="C:membrane"/>
    <property type="evidence" value="ECO:0007669"/>
    <property type="project" value="InterPro"/>
</dbReference>
<feature type="transmembrane region" description="Helical" evidence="1">
    <location>
        <begin position="113"/>
        <end position="133"/>
    </location>
</feature>
<dbReference type="STRING" id="549789.NIES30_11560"/>
<proteinExistence type="predicted"/>